<dbReference type="RefSeq" id="WP_074962990.1">
    <property type="nucleotide sequence ID" value="NZ_FOKQ01000038.1"/>
</dbReference>
<dbReference type="EMBL" id="FOKQ01000038">
    <property type="protein sequence ID" value="SFD13770.1"/>
    <property type="molecule type" value="Genomic_DNA"/>
</dbReference>
<dbReference type="AlphaFoldDB" id="A0A1I1Q6M8"/>
<dbReference type="OrthoDB" id="7210484at2"/>
<evidence type="ECO:0008006" key="3">
    <source>
        <dbReference type="Google" id="ProtNLM"/>
    </source>
</evidence>
<gene>
    <name evidence="1" type="ORF">SAMN02910406_03196</name>
</gene>
<dbReference type="PIRSF" id="PIRSF029416">
    <property type="entry name" value="UCP029416_PTP"/>
    <property type="match status" value="1"/>
</dbReference>
<accession>A0A1I1Q6M8</accession>
<evidence type="ECO:0000313" key="1">
    <source>
        <dbReference type="EMBL" id="SFD13770.1"/>
    </source>
</evidence>
<dbReference type="SUPFAM" id="SSF52788">
    <property type="entry name" value="Phosphotyrosine protein phosphatases I"/>
    <property type="match status" value="1"/>
</dbReference>
<sequence>MKILFLCSQNKRRSLTAEKYFDGYNGHQVRSAGTENNSRVKVTEGLIGWSDMIFCMEKKHHRRIKDKYSSSLSGKKIICLNIPDEYGFMDEELIALLDSSVSEYL</sequence>
<name>A0A1I1Q6M8_RUMAL</name>
<reference evidence="1 2" key="1">
    <citation type="submission" date="2016-10" db="EMBL/GenBank/DDBJ databases">
        <authorList>
            <person name="de Groot N.N."/>
        </authorList>
    </citation>
    <scope>NUCLEOTIDE SEQUENCE [LARGE SCALE GENOMIC DNA]</scope>
    <source>
        <strain evidence="1 2">AR67</strain>
    </source>
</reference>
<dbReference type="Proteomes" id="UP000182192">
    <property type="component" value="Unassembled WGS sequence"/>
</dbReference>
<dbReference type="InterPro" id="IPR036196">
    <property type="entry name" value="Ptyr_pPase_sf"/>
</dbReference>
<evidence type="ECO:0000313" key="2">
    <source>
        <dbReference type="Proteomes" id="UP000182192"/>
    </source>
</evidence>
<organism evidence="1 2">
    <name type="scientific">Ruminococcus albus</name>
    <dbReference type="NCBI Taxonomy" id="1264"/>
    <lineage>
        <taxon>Bacteria</taxon>
        <taxon>Bacillati</taxon>
        <taxon>Bacillota</taxon>
        <taxon>Clostridia</taxon>
        <taxon>Eubacteriales</taxon>
        <taxon>Oscillospiraceae</taxon>
        <taxon>Ruminococcus</taxon>
    </lineage>
</organism>
<dbReference type="Gene3D" id="3.40.50.2300">
    <property type="match status" value="1"/>
</dbReference>
<protein>
    <recommendedName>
        <fullName evidence="3">Protein-tyrosine phosphatase, low molecular weight</fullName>
    </recommendedName>
</protein>
<dbReference type="InterPro" id="IPR016919">
    <property type="entry name" value="UCP029416_PTP"/>
</dbReference>
<proteinExistence type="predicted"/>